<gene>
    <name evidence="1" type="ordered locus">BN6_80950</name>
</gene>
<dbReference type="EMBL" id="HE804045">
    <property type="protein sequence ID" value="CCH35312.1"/>
    <property type="molecule type" value="Genomic_DNA"/>
</dbReference>
<dbReference type="AlphaFoldDB" id="K0KCN7"/>
<dbReference type="STRING" id="1179773.BN6_80950"/>
<proteinExistence type="predicted"/>
<protein>
    <submittedName>
        <fullName evidence="1">Uncharacterized protein</fullName>
    </submittedName>
</protein>
<evidence type="ECO:0000313" key="2">
    <source>
        <dbReference type="Proteomes" id="UP000006281"/>
    </source>
</evidence>
<name>K0KCN7_SACES</name>
<accession>K0KCN7</accession>
<dbReference type="HOGENOM" id="CLU_3011635_0_0_11"/>
<keyword evidence="2" id="KW-1185">Reference proteome</keyword>
<dbReference type="Proteomes" id="UP000006281">
    <property type="component" value="Chromosome"/>
</dbReference>
<reference evidence="1 2" key="1">
    <citation type="journal article" date="2012" name="BMC Genomics">
        <title>Complete genome sequence of Saccharothrix espanaensis DSM 44229T and comparison to the other completely sequenced Pseudonocardiaceae.</title>
        <authorList>
            <person name="Strobel T."/>
            <person name="Al-Dilaimi A."/>
            <person name="Blom J."/>
            <person name="Gessner A."/>
            <person name="Kalinowski J."/>
            <person name="Luzhetska M."/>
            <person name="Puhler A."/>
            <person name="Szczepanowski R."/>
            <person name="Bechthold A."/>
            <person name="Ruckert C."/>
        </authorList>
    </citation>
    <scope>NUCLEOTIDE SEQUENCE [LARGE SCALE GENOMIC DNA]</scope>
    <source>
        <strain evidence="2">ATCC 51144 / DSM 44229 / JCM 9112 / NBRC 15066 / NRRL 15764</strain>
    </source>
</reference>
<organism evidence="1 2">
    <name type="scientific">Saccharothrix espanaensis (strain ATCC 51144 / DSM 44229 / JCM 9112 / NBRC 15066 / NRRL 15764)</name>
    <dbReference type="NCBI Taxonomy" id="1179773"/>
    <lineage>
        <taxon>Bacteria</taxon>
        <taxon>Bacillati</taxon>
        <taxon>Actinomycetota</taxon>
        <taxon>Actinomycetes</taxon>
        <taxon>Pseudonocardiales</taxon>
        <taxon>Pseudonocardiaceae</taxon>
        <taxon>Saccharothrix</taxon>
    </lineage>
</organism>
<sequence>MRATPTTGLAALETALRGALDVEAGLVTIVGFASGPSVLRGADAVRCRAVRGGAWR</sequence>
<dbReference type="KEGG" id="sesp:BN6_80950"/>
<evidence type="ECO:0000313" key="1">
    <source>
        <dbReference type="EMBL" id="CCH35312.1"/>
    </source>
</evidence>